<evidence type="ECO:0000259" key="2">
    <source>
        <dbReference type="Pfam" id="PF13349"/>
    </source>
</evidence>
<evidence type="ECO:0000313" key="4">
    <source>
        <dbReference type="Proteomes" id="UP001597368"/>
    </source>
</evidence>
<organism evidence="3 4">
    <name type="scientific">Nonomuraea mangrovi</name>
    <dbReference type="NCBI Taxonomy" id="2316207"/>
    <lineage>
        <taxon>Bacteria</taxon>
        <taxon>Bacillati</taxon>
        <taxon>Actinomycetota</taxon>
        <taxon>Actinomycetes</taxon>
        <taxon>Streptosporangiales</taxon>
        <taxon>Streptosporangiaceae</taxon>
        <taxon>Nonomuraea</taxon>
    </lineage>
</organism>
<accession>A0ABW4TCJ7</accession>
<dbReference type="Proteomes" id="UP001597368">
    <property type="component" value="Unassembled WGS sequence"/>
</dbReference>
<evidence type="ECO:0000313" key="3">
    <source>
        <dbReference type="EMBL" id="MFD1939097.1"/>
    </source>
</evidence>
<keyword evidence="1" id="KW-0732">Signal</keyword>
<reference evidence="4" key="1">
    <citation type="journal article" date="2019" name="Int. J. Syst. Evol. Microbiol.">
        <title>The Global Catalogue of Microorganisms (GCM) 10K type strain sequencing project: providing services to taxonomists for standard genome sequencing and annotation.</title>
        <authorList>
            <consortium name="The Broad Institute Genomics Platform"/>
            <consortium name="The Broad Institute Genome Sequencing Center for Infectious Disease"/>
            <person name="Wu L."/>
            <person name="Ma J."/>
        </authorList>
    </citation>
    <scope>NUCLEOTIDE SEQUENCE [LARGE SCALE GENOMIC DNA]</scope>
    <source>
        <strain evidence="4">ICMP 6774ER</strain>
    </source>
</reference>
<name>A0ABW4TCJ7_9ACTN</name>
<dbReference type="RefSeq" id="WP_379581183.1">
    <property type="nucleotide sequence ID" value="NZ_JBHUFV010000079.1"/>
</dbReference>
<dbReference type="PROSITE" id="PS51257">
    <property type="entry name" value="PROKAR_LIPOPROTEIN"/>
    <property type="match status" value="1"/>
</dbReference>
<comment type="caution">
    <text evidence="3">The sequence shown here is derived from an EMBL/GenBank/DDBJ whole genome shotgun (WGS) entry which is preliminary data.</text>
</comment>
<dbReference type="Pfam" id="PF13349">
    <property type="entry name" value="DUF4097"/>
    <property type="match status" value="1"/>
</dbReference>
<evidence type="ECO:0000256" key="1">
    <source>
        <dbReference type="SAM" id="SignalP"/>
    </source>
</evidence>
<feature type="domain" description="DUF4097" evidence="2">
    <location>
        <begin position="23"/>
        <end position="227"/>
    </location>
</feature>
<sequence>MKAKGVIALGALVASATALTGCGFVGTGTAEDEKTETYVVSEKVAGLAVDSGSGDIVVNETDRTGIKVTEQRHWRDHEPETSHEVAGDTLELSYRCMQNDSCWVDYTIEIPKGLRVKTDAGSGDVSLRSLSGETEATTGSGDIDANGLVGKRVLAETGSGRLELRFAAAPDSVEMKAGSGDATLYLPKDAYDVTTETGSGDAEVKVTDDAGSSRKVTVRTGSGDVRVLPL</sequence>
<feature type="chain" id="PRO_5045811885" evidence="1">
    <location>
        <begin position="21"/>
        <end position="230"/>
    </location>
</feature>
<proteinExistence type="predicted"/>
<feature type="signal peptide" evidence="1">
    <location>
        <begin position="1"/>
        <end position="20"/>
    </location>
</feature>
<dbReference type="InterPro" id="IPR025164">
    <property type="entry name" value="Toastrack_DUF4097"/>
</dbReference>
<protein>
    <submittedName>
        <fullName evidence="3">DUF4097 family beta strand repeat-containing protein</fullName>
    </submittedName>
</protein>
<dbReference type="Gene3D" id="2.160.20.120">
    <property type="match status" value="1"/>
</dbReference>
<gene>
    <name evidence="3" type="ORF">ACFSKW_47315</name>
</gene>
<keyword evidence="4" id="KW-1185">Reference proteome</keyword>
<dbReference type="EMBL" id="JBHUFV010000079">
    <property type="protein sequence ID" value="MFD1939097.1"/>
    <property type="molecule type" value="Genomic_DNA"/>
</dbReference>